<reference evidence="2" key="1">
    <citation type="submission" date="2018-05" db="EMBL/GenBank/DDBJ databases">
        <authorList>
            <person name="Lanie J.A."/>
            <person name="Ng W.-L."/>
            <person name="Kazmierczak K.M."/>
            <person name="Andrzejewski T.M."/>
            <person name="Davidsen T.M."/>
            <person name="Wayne K.J."/>
            <person name="Tettelin H."/>
            <person name="Glass J.I."/>
            <person name="Rusch D."/>
            <person name="Podicherti R."/>
            <person name="Tsui H.-C.T."/>
            <person name="Winkler M.E."/>
        </authorList>
    </citation>
    <scope>NUCLEOTIDE SEQUENCE</scope>
</reference>
<accession>A0A383CZA5</accession>
<feature type="compositionally biased region" description="Polar residues" evidence="1">
    <location>
        <begin position="8"/>
        <end position="17"/>
    </location>
</feature>
<protein>
    <submittedName>
        <fullName evidence="2">Uncharacterized protein</fullName>
    </submittedName>
</protein>
<gene>
    <name evidence="2" type="ORF">METZ01_LOCUS490365</name>
</gene>
<evidence type="ECO:0000256" key="1">
    <source>
        <dbReference type="SAM" id="MobiDB-lite"/>
    </source>
</evidence>
<feature type="region of interest" description="Disordered" evidence="1">
    <location>
        <begin position="1"/>
        <end position="23"/>
    </location>
</feature>
<feature type="non-terminal residue" evidence="2">
    <location>
        <position position="23"/>
    </location>
</feature>
<organism evidence="2">
    <name type="scientific">marine metagenome</name>
    <dbReference type="NCBI Taxonomy" id="408172"/>
    <lineage>
        <taxon>unclassified sequences</taxon>
        <taxon>metagenomes</taxon>
        <taxon>ecological metagenomes</taxon>
    </lineage>
</organism>
<evidence type="ECO:0000313" key="2">
    <source>
        <dbReference type="EMBL" id="SVE37511.1"/>
    </source>
</evidence>
<name>A0A383CZA5_9ZZZZ</name>
<dbReference type="AlphaFoldDB" id="A0A383CZA5"/>
<proteinExistence type="predicted"/>
<dbReference type="EMBL" id="UINC01212957">
    <property type="protein sequence ID" value="SVE37511.1"/>
    <property type="molecule type" value="Genomic_DNA"/>
</dbReference>
<sequence>MVKPNLPNLPQTKNPTNVGLDVV</sequence>